<evidence type="ECO:0000313" key="1">
    <source>
        <dbReference type="EMBL" id="MBD6621108.1"/>
    </source>
</evidence>
<organism evidence="1 2">
    <name type="scientific">Komarekiella delphini-convector SJRDD-AB1</name>
    <dbReference type="NCBI Taxonomy" id="2593771"/>
    <lineage>
        <taxon>Bacteria</taxon>
        <taxon>Bacillati</taxon>
        <taxon>Cyanobacteriota</taxon>
        <taxon>Cyanophyceae</taxon>
        <taxon>Nostocales</taxon>
        <taxon>Nostocaceae</taxon>
        <taxon>Komarekiella</taxon>
        <taxon>Komarekiella delphini-convector</taxon>
    </lineage>
</organism>
<gene>
    <name evidence="1" type="ORF">FNW02_36700</name>
</gene>
<dbReference type="EMBL" id="VJXY01000114">
    <property type="protein sequence ID" value="MBD6621108.1"/>
    <property type="molecule type" value="Genomic_DNA"/>
</dbReference>
<sequence>MTTQRIPNSPATCTGVDFVIYQGIPLWRSDSHRIKNYQHSCHVCTQTGEDPCSIDTKSGQTEAFHRLSMVLDASPISENRRELC</sequence>
<protein>
    <submittedName>
        <fullName evidence="1">Uncharacterized protein</fullName>
    </submittedName>
</protein>
<dbReference type="AlphaFoldDB" id="A0AA40VVL2"/>
<accession>A0AA40VVL2</accession>
<name>A0AA40VVL2_9NOST</name>
<dbReference type="Proteomes" id="UP001165986">
    <property type="component" value="Unassembled WGS sequence"/>
</dbReference>
<dbReference type="RefSeq" id="WP_191762430.1">
    <property type="nucleotide sequence ID" value="NZ_VJXY01000114.1"/>
</dbReference>
<evidence type="ECO:0000313" key="2">
    <source>
        <dbReference type="Proteomes" id="UP001165986"/>
    </source>
</evidence>
<proteinExistence type="predicted"/>
<reference evidence="1" key="1">
    <citation type="submission" date="2019-07" db="EMBL/GenBank/DDBJ databases">
        <title>Toxilogical consequences of a new and cryptic species of cyanobacteria (Komarekiella delphini-convector) recovered from the epidermis of a bottlenose dolphin and 1500 ft. in the air.</title>
        <authorList>
            <person name="Brown A.O."/>
            <person name="Dvorak P."/>
            <person name="Villanueva C.D."/>
            <person name="Foss A.J."/>
            <person name="Garvey A.D."/>
            <person name="Gibson Q.A."/>
            <person name="Johansen J.R."/>
            <person name="Casamatta D.A."/>
        </authorList>
    </citation>
    <scope>NUCLEOTIDE SEQUENCE</scope>
    <source>
        <strain evidence="1">SJRDD-AB1</strain>
    </source>
</reference>
<keyword evidence="2" id="KW-1185">Reference proteome</keyword>
<comment type="caution">
    <text evidence="1">The sequence shown here is derived from an EMBL/GenBank/DDBJ whole genome shotgun (WGS) entry which is preliminary data.</text>
</comment>